<evidence type="ECO:0000313" key="1">
    <source>
        <dbReference type="EMBL" id="KAL2629162.1"/>
    </source>
</evidence>
<organism evidence="1 2">
    <name type="scientific">Riccia fluitans</name>
    <dbReference type="NCBI Taxonomy" id="41844"/>
    <lineage>
        <taxon>Eukaryota</taxon>
        <taxon>Viridiplantae</taxon>
        <taxon>Streptophyta</taxon>
        <taxon>Embryophyta</taxon>
        <taxon>Marchantiophyta</taxon>
        <taxon>Marchantiopsida</taxon>
        <taxon>Marchantiidae</taxon>
        <taxon>Marchantiales</taxon>
        <taxon>Ricciaceae</taxon>
        <taxon>Riccia</taxon>
    </lineage>
</organism>
<dbReference type="AlphaFoldDB" id="A0ABD1YEJ9"/>
<proteinExistence type="predicted"/>
<reference evidence="1 2" key="1">
    <citation type="submission" date="2024-09" db="EMBL/GenBank/DDBJ databases">
        <title>Chromosome-scale assembly of Riccia fluitans.</title>
        <authorList>
            <person name="Paukszto L."/>
            <person name="Sawicki J."/>
            <person name="Karawczyk K."/>
            <person name="Piernik-Szablinska J."/>
            <person name="Szczecinska M."/>
            <person name="Mazdziarz M."/>
        </authorList>
    </citation>
    <scope>NUCLEOTIDE SEQUENCE [LARGE SCALE GENOMIC DNA]</scope>
    <source>
        <strain evidence="1">Rf_01</strain>
        <tissue evidence="1">Aerial parts of the thallus</tissue>
    </source>
</reference>
<comment type="caution">
    <text evidence="1">The sequence shown here is derived from an EMBL/GenBank/DDBJ whole genome shotgun (WGS) entry which is preliminary data.</text>
</comment>
<dbReference type="EMBL" id="JBHFFA010000004">
    <property type="protein sequence ID" value="KAL2629162.1"/>
    <property type="molecule type" value="Genomic_DNA"/>
</dbReference>
<keyword evidence="2" id="KW-1185">Reference proteome</keyword>
<evidence type="ECO:0000313" key="2">
    <source>
        <dbReference type="Proteomes" id="UP001605036"/>
    </source>
</evidence>
<sequence>MRYSSFLILIEHLQPFVEKGGPWAAIPIQLAVAAVLHRLAYGLPPKIVAAAYGIGTSTVVVSEPGGVYRALPRLCFPSPAPVPFFFEDIPVRLRGRCA</sequence>
<name>A0ABD1YEJ9_9MARC</name>
<accession>A0ABD1YEJ9</accession>
<protein>
    <submittedName>
        <fullName evidence="1">Uncharacterized protein</fullName>
    </submittedName>
</protein>
<dbReference type="Proteomes" id="UP001605036">
    <property type="component" value="Unassembled WGS sequence"/>
</dbReference>
<gene>
    <name evidence="1" type="ORF">R1flu_013848</name>
</gene>